<accession>A0AAV3U837</accession>
<keyword evidence="7" id="KW-1185">Reference proteome</keyword>
<feature type="domain" description="GFO/IDH/MocA-like oxidoreductase" evidence="5">
    <location>
        <begin position="129"/>
        <end position="242"/>
    </location>
</feature>
<dbReference type="InterPro" id="IPR055170">
    <property type="entry name" value="GFO_IDH_MocA-like_dom"/>
</dbReference>
<comment type="caution">
    <text evidence="6">The sequence shown here is derived from an EMBL/GenBank/DDBJ whole genome shotgun (WGS) entry which is preliminary data.</text>
</comment>
<evidence type="ECO:0000313" key="6">
    <source>
        <dbReference type="EMBL" id="GAA4957463.1"/>
    </source>
</evidence>
<dbReference type="Pfam" id="PF01408">
    <property type="entry name" value="GFO_IDH_MocA"/>
    <property type="match status" value="1"/>
</dbReference>
<dbReference type="GO" id="GO:0000166">
    <property type="term" value="F:nucleotide binding"/>
    <property type="evidence" value="ECO:0007669"/>
    <property type="project" value="InterPro"/>
</dbReference>
<dbReference type="SUPFAM" id="SSF55347">
    <property type="entry name" value="Glyceraldehyde-3-phosphate dehydrogenase-like, C-terminal domain"/>
    <property type="match status" value="1"/>
</dbReference>
<protein>
    <submittedName>
        <fullName evidence="6">Gfo/Idh/MocA family oxidoreductase</fullName>
    </submittedName>
</protein>
<gene>
    <name evidence="6" type="ORF">GCM10025791_42470</name>
</gene>
<keyword evidence="2" id="KW-0732">Signal</keyword>
<evidence type="ECO:0000256" key="3">
    <source>
        <dbReference type="ARBA" id="ARBA00023002"/>
    </source>
</evidence>
<dbReference type="Proteomes" id="UP001409585">
    <property type="component" value="Unassembled WGS sequence"/>
</dbReference>
<evidence type="ECO:0000256" key="1">
    <source>
        <dbReference type="ARBA" id="ARBA00010928"/>
    </source>
</evidence>
<dbReference type="InterPro" id="IPR000683">
    <property type="entry name" value="Gfo/Idh/MocA-like_OxRdtase_N"/>
</dbReference>
<dbReference type="Pfam" id="PF22725">
    <property type="entry name" value="GFO_IDH_MocA_C3"/>
    <property type="match status" value="1"/>
</dbReference>
<evidence type="ECO:0000259" key="5">
    <source>
        <dbReference type="Pfam" id="PF22725"/>
    </source>
</evidence>
<organism evidence="6 7">
    <name type="scientific">Halioxenophilus aromaticivorans</name>
    <dbReference type="NCBI Taxonomy" id="1306992"/>
    <lineage>
        <taxon>Bacteria</taxon>
        <taxon>Pseudomonadati</taxon>
        <taxon>Pseudomonadota</taxon>
        <taxon>Gammaproteobacteria</taxon>
        <taxon>Alteromonadales</taxon>
        <taxon>Alteromonadaceae</taxon>
        <taxon>Halioxenophilus</taxon>
    </lineage>
</organism>
<reference evidence="7" key="1">
    <citation type="journal article" date="2019" name="Int. J. Syst. Evol. Microbiol.">
        <title>The Global Catalogue of Microorganisms (GCM) 10K type strain sequencing project: providing services to taxonomists for standard genome sequencing and annotation.</title>
        <authorList>
            <consortium name="The Broad Institute Genomics Platform"/>
            <consortium name="The Broad Institute Genome Sequencing Center for Infectious Disease"/>
            <person name="Wu L."/>
            <person name="Ma J."/>
        </authorList>
    </citation>
    <scope>NUCLEOTIDE SEQUENCE [LARGE SCALE GENOMIC DNA]</scope>
    <source>
        <strain evidence="7">JCM 19134</strain>
    </source>
</reference>
<dbReference type="RefSeq" id="WP_345427079.1">
    <property type="nucleotide sequence ID" value="NZ_AP031496.1"/>
</dbReference>
<evidence type="ECO:0000256" key="2">
    <source>
        <dbReference type="ARBA" id="ARBA00022729"/>
    </source>
</evidence>
<sequence>MRKIGLVGFGVGGSNYHAPLISTTEGLQLAGIITRSHERRQVIAERYSNTPIFDSLTDMLAAGVDAVVISTPPDSRFELIELALKAGVTVVSDKPFAMDYASARNLKTLSVKYQTPVTIFMNRRWDSDVRTVKHVLSSGKLGRLRRLYNAIEAFAPQNEGNASGGGLLRDLGSHLVDQQVMLMGLVTSVYAQVDAMAHDLDLNDGFYIILTHKSGQRSHVNGLMMQHNPGPRFRADGESASFQLDGLDIQTEQAFAGRHPSSSQIQWGVEPEEKWGTLFHSATCEKVPSLQGDWPAFYLQLRDSLNGEAELPVAVDDALHVTAILDAALISAREHRVVQISEITGLE</sequence>
<evidence type="ECO:0000313" key="7">
    <source>
        <dbReference type="Proteomes" id="UP001409585"/>
    </source>
</evidence>
<proteinExistence type="inferred from homology"/>
<dbReference type="PANTHER" id="PTHR43708">
    <property type="entry name" value="CONSERVED EXPRESSED OXIDOREDUCTASE (EUROFUNG)"/>
    <property type="match status" value="1"/>
</dbReference>
<evidence type="ECO:0000259" key="4">
    <source>
        <dbReference type="Pfam" id="PF01408"/>
    </source>
</evidence>
<dbReference type="EMBL" id="BAABLX010000075">
    <property type="protein sequence ID" value="GAA4957463.1"/>
    <property type="molecule type" value="Genomic_DNA"/>
</dbReference>
<dbReference type="InterPro" id="IPR036291">
    <property type="entry name" value="NAD(P)-bd_dom_sf"/>
</dbReference>
<dbReference type="PANTHER" id="PTHR43708:SF5">
    <property type="entry name" value="CONSERVED EXPRESSED OXIDOREDUCTASE (EUROFUNG)-RELATED"/>
    <property type="match status" value="1"/>
</dbReference>
<dbReference type="Gene3D" id="3.30.360.10">
    <property type="entry name" value="Dihydrodipicolinate Reductase, domain 2"/>
    <property type="match status" value="1"/>
</dbReference>
<dbReference type="GO" id="GO:0016491">
    <property type="term" value="F:oxidoreductase activity"/>
    <property type="evidence" value="ECO:0007669"/>
    <property type="project" value="UniProtKB-KW"/>
</dbReference>
<dbReference type="AlphaFoldDB" id="A0AAV3U837"/>
<dbReference type="Gene3D" id="3.40.50.720">
    <property type="entry name" value="NAD(P)-binding Rossmann-like Domain"/>
    <property type="match status" value="1"/>
</dbReference>
<comment type="similarity">
    <text evidence="1">Belongs to the Gfo/Idh/MocA family.</text>
</comment>
<keyword evidence="3" id="KW-0560">Oxidoreductase</keyword>
<name>A0AAV3U837_9ALTE</name>
<dbReference type="InterPro" id="IPR051317">
    <property type="entry name" value="Gfo/Idh/MocA_oxidoreduct"/>
</dbReference>
<feature type="domain" description="Gfo/Idh/MocA-like oxidoreductase N-terminal" evidence="4">
    <location>
        <begin position="3"/>
        <end position="117"/>
    </location>
</feature>
<dbReference type="SUPFAM" id="SSF51735">
    <property type="entry name" value="NAD(P)-binding Rossmann-fold domains"/>
    <property type="match status" value="1"/>
</dbReference>